<feature type="domain" description="GmrSD restriction endonucleases N-terminal" evidence="1">
    <location>
        <begin position="41"/>
        <end position="168"/>
    </location>
</feature>
<name>A0A6C0AYV0_9ZZZZ</name>
<dbReference type="InterPro" id="IPR004919">
    <property type="entry name" value="GmrSD_N"/>
</dbReference>
<proteinExistence type="predicted"/>
<reference evidence="2" key="1">
    <citation type="journal article" date="2020" name="Nature">
        <title>Giant virus diversity and host interactions through global metagenomics.</title>
        <authorList>
            <person name="Schulz F."/>
            <person name="Roux S."/>
            <person name="Paez-Espino D."/>
            <person name="Jungbluth S."/>
            <person name="Walsh D.A."/>
            <person name="Denef V.J."/>
            <person name="McMahon K.D."/>
            <person name="Konstantinidis K.T."/>
            <person name="Eloe-Fadrosh E.A."/>
            <person name="Kyrpides N.C."/>
            <person name="Woyke T."/>
        </authorList>
    </citation>
    <scope>NUCLEOTIDE SEQUENCE</scope>
    <source>
        <strain evidence="2">GVMAG-M-3300009182-78</strain>
    </source>
</reference>
<evidence type="ECO:0000259" key="1">
    <source>
        <dbReference type="Pfam" id="PF03235"/>
    </source>
</evidence>
<organism evidence="2">
    <name type="scientific">viral metagenome</name>
    <dbReference type="NCBI Taxonomy" id="1070528"/>
    <lineage>
        <taxon>unclassified sequences</taxon>
        <taxon>metagenomes</taxon>
        <taxon>organismal metagenomes</taxon>
    </lineage>
</organism>
<protein>
    <recommendedName>
        <fullName evidence="1">GmrSD restriction endonucleases N-terminal domain-containing protein</fullName>
    </recommendedName>
</protein>
<dbReference type="Pfam" id="PF03235">
    <property type="entry name" value="GmrSD_N"/>
    <property type="match status" value="1"/>
</dbReference>
<dbReference type="EMBL" id="MN739042">
    <property type="protein sequence ID" value="QHS85177.1"/>
    <property type="molecule type" value="Genomic_DNA"/>
</dbReference>
<evidence type="ECO:0000313" key="2">
    <source>
        <dbReference type="EMBL" id="QHS85177.1"/>
    </source>
</evidence>
<sequence length="362" mass="40568">MSSTRQTTQLALGNFISEAVFAARGTGNTPAETNKMYRVLPHQRFPAWSLSKKQLLVDSVLSNYPIHGFILMRHLDASGEEYYSVEDGQTRMTALQEFLKGDFACEPGTIGNGCTFVELPPEQQEAFKTYQVTVEIYRNSAKNAEVMPEIFARLNSGKPLGDNDKYHSRVEISPILKFMVTLKNHPELRDDFGVFVGPIGTGKSRKLLGDMVGAIVAIATRHDENGGYACLNTSYELNHKYLNMNLTQAQIADVVAFFRAYFAKLHEAIDTATHKPQKKYGKISGALGLAGCAWVRGGEIPDAVAWYVRKMFYEPDYEPSTFSRLTTGDKRNCQNAAIRNRLEMIEKQWRMDVLGEVANDEP</sequence>
<dbReference type="PANTHER" id="PTHR39639:SF1">
    <property type="entry name" value="DUF262 DOMAIN-CONTAINING PROTEIN"/>
    <property type="match status" value="1"/>
</dbReference>
<accession>A0A6C0AYV0</accession>
<dbReference type="PANTHER" id="PTHR39639">
    <property type="entry name" value="CHROMOSOME 16, WHOLE GENOME SHOTGUN SEQUENCE"/>
    <property type="match status" value="1"/>
</dbReference>
<dbReference type="AlphaFoldDB" id="A0A6C0AYV0"/>